<protein>
    <submittedName>
        <fullName evidence="13">Kinase-like protein</fullName>
    </submittedName>
</protein>
<dbReference type="SUPFAM" id="SSF57889">
    <property type="entry name" value="Cysteine-rich domain"/>
    <property type="match status" value="1"/>
</dbReference>
<dbReference type="InterPro" id="IPR001245">
    <property type="entry name" value="Ser-Thr/Tyr_kinase_cat_dom"/>
</dbReference>
<dbReference type="PANTHER" id="PTHR46485:SF5">
    <property type="entry name" value="CENTER DIVIDER, ISOFORM A"/>
    <property type="match status" value="1"/>
</dbReference>
<dbReference type="InterPro" id="IPR000719">
    <property type="entry name" value="Prot_kinase_dom"/>
</dbReference>
<evidence type="ECO:0000313" key="14">
    <source>
        <dbReference type="Proteomes" id="UP000188533"/>
    </source>
</evidence>
<evidence type="ECO:0000256" key="5">
    <source>
        <dbReference type="ARBA" id="ARBA00022741"/>
    </source>
</evidence>
<dbReference type="InterPro" id="IPR002219">
    <property type="entry name" value="PKC_DAG/PE"/>
</dbReference>
<keyword evidence="8 9" id="KW-0067">ATP-binding</keyword>
<name>A0A1Q3E386_LENED</name>
<dbReference type="SMART" id="SM00109">
    <property type="entry name" value="C1"/>
    <property type="match status" value="1"/>
</dbReference>
<sequence>MHSDAFDVIPYEDIKGDWKTLGSGSFGKVYKGTYLGIDVAIKEVLPSTEYDVAKYFEREWRLMKESRHPNIVLFLGLSRAPEPDNRIFIILPITDFGFARIAARSEDESKRLTFCGTDSYMSPEILLGEEFDLPTDIFSFGIILCEISARRLADDHHFKRAAPTFSIDADEIRSLANPGCPPDLISLCIECCSSNPAARPTTRQILEKLRVIEAEVLSRPNEGEDVNVGSIKFMTGHKRPGPQPRIPSFGMGVGKDIRNSGSSTDDSDDEDELMEAVQGLSGVGLNSDWTEAPNGKEPLLNGNASAISEYSTTVVRAHPNHDGNGTQPPSLSSILTIRASPDPNAINNQVLPGSDHSPEASTIMAEHPANGSDLLGHSSILSIDSLDSYHTAAGSSIISSTMATEGGSTIKSLHGNYSAPLVHRFTILKPGAKPTKKSGNSTPPTNAPVAEPLSWNPFDLFFSGGSLVSKCDVCSKRFGPWKPILECDDCGLKAHVKCGDDAPIDCGVRPIQASYFSSCNNMPIPTEVVGSLPRPDYLQQAYAEYDSGKISKDELIKLQDKAAADSLSRMQQTGEIYITDGEQRSSSFATYPVLDSLGGTGLSETLSAEGGQYFAIFDDGHHRKLPKLIRGPFKYKHYAWQNFQKSSPLSNGHQMKQAVIAPSMMYLLYPLSEEIEGYSKDQFKRDVVDECEKDIRGCFEAGAKRVSIDFTEGRLALKNDPRNPWTGASLLETFINLNNSVLDRFSPEERVNIGVHSCPGGDCDSVHSSEVPYHTLLPSLFKINAGYFLIQLASENAATRASIHQEIGKHIRRDAKGVKQIAFIGVINPLDPVVETPEQVCESLMEASKYIPVDHTINDDGCNGRNEYNTVFRGISAFSKPTLIIYSSFQCCAHTHIIAYGLFNSRLRAHVVFCSKLQRQWQCCQKPTEVIIHRKGQEKTERCKGCSCKTFANCPFASYPFAFALFTINTFVCKY</sequence>
<dbReference type="PROSITE" id="PS50011">
    <property type="entry name" value="PROTEIN_KINASE_DOM"/>
    <property type="match status" value="1"/>
</dbReference>
<dbReference type="GO" id="GO:0005524">
    <property type="term" value="F:ATP binding"/>
    <property type="evidence" value="ECO:0007669"/>
    <property type="project" value="UniProtKB-UniRule"/>
</dbReference>
<keyword evidence="2" id="KW-0723">Serine/threonine-protein kinase</keyword>
<dbReference type="SUPFAM" id="SSF56112">
    <property type="entry name" value="Protein kinase-like (PK-like)"/>
    <property type="match status" value="1"/>
</dbReference>
<dbReference type="GO" id="GO:0046872">
    <property type="term" value="F:metal ion binding"/>
    <property type="evidence" value="ECO:0007669"/>
    <property type="project" value="UniProtKB-KW"/>
</dbReference>
<dbReference type="PANTHER" id="PTHR46485">
    <property type="entry name" value="LIM DOMAIN KINASE 1"/>
    <property type="match status" value="1"/>
</dbReference>
<feature type="domain" description="Protein kinase" evidence="11">
    <location>
        <begin position="1"/>
        <end position="212"/>
    </location>
</feature>
<keyword evidence="6 13" id="KW-0418">Kinase</keyword>
<dbReference type="STRING" id="5353.A0A1Q3E386"/>
<dbReference type="InterPro" id="IPR050940">
    <property type="entry name" value="Actin_reg-Ser/Thr_kinase"/>
</dbReference>
<dbReference type="InterPro" id="IPR011009">
    <property type="entry name" value="Kinase-like_dom_sf"/>
</dbReference>
<dbReference type="Pfam" id="PF07714">
    <property type="entry name" value="PK_Tyr_Ser-Thr"/>
    <property type="match status" value="1"/>
</dbReference>
<proteinExistence type="inferred from homology"/>
<evidence type="ECO:0000256" key="8">
    <source>
        <dbReference type="ARBA" id="ARBA00022840"/>
    </source>
</evidence>
<evidence type="ECO:0000256" key="6">
    <source>
        <dbReference type="ARBA" id="ARBA00022777"/>
    </source>
</evidence>
<keyword evidence="7" id="KW-0862">Zinc</keyword>
<evidence type="ECO:0000259" key="12">
    <source>
        <dbReference type="PROSITE" id="PS50081"/>
    </source>
</evidence>
<dbReference type="GO" id="GO:0004674">
    <property type="term" value="F:protein serine/threonine kinase activity"/>
    <property type="evidence" value="ECO:0007669"/>
    <property type="project" value="UniProtKB-KW"/>
</dbReference>
<keyword evidence="5 9" id="KW-0547">Nucleotide-binding</keyword>
<dbReference type="Gene3D" id="1.10.510.10">
    <property type="entry name" value="Transferase(Phosphotransferase) domain 1"/>
    <property type="match status" value="1"/>
</dbReference>
<dbReference type="InterPro" id="IPR038071">
    <property type="entry name" value="UROD/MetE-like_sf"/>
</dbReference>
<comment type="caution">
    <text evidence="13">The sequence shown here is derived from an EMBL/GenBank/DDBJ whole genome shotgun (WGS) entry which is preliminary data.</text>
</comment>
<reference evidence="13 14" key="2">
    <citation type="submission" date="2017-02" db="EMBL/GenBank/DDBJ databases">
        <title>A genome survey and senescence transcriptome analysis in Lentinula edodes.</title>
        <authorList>
            <person name="Sakamoto Y."/>
            <person name="Nakade K."/>
            <person name="Sato S."/>
            <person name="Yoshida Y."/>
            <person name="Miyazaki K."/>
            <person name="Natsume S."/>
            <person name="Konno N."/>
        </authorList>
    </citation>
    <scope>NUCLEOTIDE SEQUENCE [LARGE SCALE GENOMIC DNA]</scope>
    <source>
        <strain evidence="13 14">NBRC 111202</strain>
    </source>
</reference>
<dbReference type="CDD" id="cd00029">
    <property type="entry name" value="C1"/>
    <property type="match status" value="1"/>
</dbReference>
<accession>A0A1Q3E386</accession>
<dbReference type="Gene3D" id="3.20.20.210">
    <property type="match status" value="1"/>
</dbReference>
<evidence type="ECO:0000256" key="7">
    <source>
        <dbReference type="ARBA" id="ARBA00022833"/>
    </source>
</evidence>
<evidence type="ECO:0000256" key="4">
    <source>
        <dbReference type="ARBA" id="ARBA00022723"/>
    </source>
</evidence>
<dbReference type="SUPFAM" id="SSF51726">
    <property type="entry name" value="UROD/MetE-like"/>
    <property type="match status" value="1"/>
</dbReference>
<evidence type="ECO:0000256" key="2">
    <source>
        <dbReference type="ARBA" id="ARBA00022527"/>
    </source>
</evidence>
<keyword evidence="4" id="KW-0479">Metal-binding</keyword>
<dbReference type="PROSITE" id="PS00107">
    <property type="entry name" value="PROTEIN_KINASE_ATP"/>
    <property type="match status" value="1"/>
</dbReference>
<evidence type="ECO:0000313" key="13">
    <source>
        <dbReference type="EMBL" id="GAW01626.1"/>
    </source>
</evidence>
<dbReference type="Gene3D" id="3.30.60.20">
    <property type="match status" value="1"/>
</dbReference>
<dbReference type="InterPro" id="IPR046349">
    <property type="entry name" value="C1-like_sf"/>
</dbReference>
<feature type="binding site" evidence="9">
    <location>
        <position position="42"/>
    </location>
    <ligand>
        <name>ATP</name>
        <dbReference type="ChEBI" id="CHEBI:30616"/>
    </ligand>
</feature>
<evidence type="ECO:0000259" key="11">
    <source>
        <dbReference type="PROSITE" id="PS50011"/>
    </source>
</evidence>
<keyword evidence="3" id="KW-0808">Transferase</keyword>
<comment type="similarity">
    <text evidence="1">Belongs to the protein kinase superfamily. TKL Ser/Thr protein kinase family.</text>
</comment>
<evidence type="ECO:0000256" key="10">
    <source>
        <dbReference type="SAM" id="MobiDB-lite"/>
    </source>
</evidence>
<evidence type="ECO:0000256" key="9">
    <source>
        <dbReference type="PROSITE-ProRule" id="PRU10141"/>
    </source>
</evidence>
<dbReference type="EMBL" id="BDGU01000067">
    <property type="protein sequence ID" value="GAW01626.1"/>
    <property type="molecule type" value="Genomic_DNA"/>
</dbReference>
<reference evidence="13 14" key="1">
    <citation type="submission" date="2016-08" db="EMBL/GenBank/DDBJ databases">
        <authorList>
            <consortium name="Lentinula edodes genome sequencing consortium"/>
            <person name="Sakamoto Y."/>
            <person name="Nakade K."/>
            <person name="Sato S."/>
            <person name="Yoshida Y."/>
            <person name="Miyazaki K."/>
            <person name="Natsume S."/>
            <person name="Konno N."/>
        </authorList>
    </citation>
    <scope>NUCLEOTIDE SEQUENCE [LARGE SCALE GENOMIC DNA]</scope>
    <source>
        <strain evidence="13 14">NBRC 111202</strain>
    </source>
</reference>
<dbReference type="Proteomes" id="UP000188533">
    <property type="component" value="Unassembled WGS sequence"/>
</dbReference>
<dbReference type="Pfam" id="PF00069">
    <property type="entry name" value="Pkinase"/>
    <property type="match status" value="1"/>
</dbReference>
<feature type="region of interest" description="Disordered" evidence="10">
    <location>
        <begin position="233"/>
        <end position="252"/>
    </location>
</feature>
<dbReference type="Gene3D" id="3.30.200.20">
    <property type="entry name" value="Phosphorylase Kinase, domain 1"/>
    <property type="match status" value="1"/>
</dbReference>
<dbReference type="Pfam" id="PF00130">
    <property type="entry name" value="C1_1"/>
    <property type="match status" value="1"/>
</dbReference>
<dbReference type="PROSITE" id="PS50081">
    <property type="entry name" value="ZF_DAG_PE_2"/>
    <property type="match status" value="1"/>
</dbReference>
<organism evidence="13 14">
    <name type="scientific">Lentinula edodes</name>
    <name type="common">Shiitake mushroom</name>
    <name type="synonym">Lentinus edodes</name>
    <dbReference type="NCBI Taxonomy" id="5353"/>
    <lineage>
        <taxon>Eukaryota</taxon>
        <taxon>Fungi</taxon>
        <taxon>Dikarya</taxon>
        <taxon>Basidiomycota</taxon>
        <taxon>Agaricomycotina</taxon>
        <taxon>Agaricomycetes</taxon>
        <taxon>Agaricomycetidae</taxon>
        <taxon>Agaricales</taxon>
        <taxon>Marasmiineae</taxon>
        <taxon>Omphalotaceae</taxon>
        <taxon>Lentinula</taxon>
    </lineage>
</organism>
<feature type="domain" description="Phorbol-ester/DAG-type" evidence="12">
    <location>
        <begin position="459"/>
        <end position="506"/>
    </location>
</feature>
<keyword evidence="14" id="KW-1185">Reference proteome</keyword>
<gene>
    <name evidence="13" type="ORF">LENED_003231</name>
</gene>
<evidence type="ECO:0000256" key="3">
    <source>
        <dbReference type="ARBA" id="ARBA00022679"/>
    </source>
</evidence>
<evidence type="ECO:0000256" key="1">
    <source>
        <dbReference type="ARBA" id="ARBA00005843"/>
    </source>
</evidence>
<dbReference type="AlphaFoldDB" id="A0A1Q3E386"/>
<dbReference type="InterPro" id="IPR017441">
    <property type="entry name" value="Protein_kinase_ATP_BS"/>
</dbReference>